<evidence type="ECO:0000313" key="2">
    <source>
        <dbReference type="EMBL" id="QSS64186.1"/>
    </source>
</evidence>
<proteinExistence type="predicted"/>
<protein>
    <submittedName>
        <fullName evidence="2">Uncharacterized protein</fullName>
    </submittedName>
</protein>
<accession>A0A8A1MCG4</accession>
<reference evidence="2" key="1">
    <citation type="submission" date="2021-01" db="EMBL/GenBank/DDBJ databases">
        <title>Chromosome-level genome assembly of a human fungal pathogen reveals clustering of transcriptionally co-regulated genes.</title>
        <authorList>
            <person name="Voorhies M."/>
            <person name="Cohen S."/>
            <person name="Shea T.P."/>
            <person name="Petrus S."/>
            <person name="Munoz J.F."/>
            <person name="Poplawski S."/>
            <person name="Goldman W.E."/>
            <person name="Michael T."/>
            <person name="Cuomo C.A."/>
            <person name="Sil A."/>
            <person name="Beyhan S."/>
        </authorList>
    </citation>
    <scope>NUCLEOTIDE SEQUENCE</scope>
    <source>
        <strain evidence="2">WU24</strain>
    </source>
</reference>
<feature type="region of interest" description="Disordered" evidence="1">
    <location>
        <begin position="1"/>
        <end position="35"/>
    </location>
</feature>
<dbReference type="EMBL" id="CP069114">
    <property type="protein sequence ID" value="QSS64186.1"/>
    <property type="molecule type" value="Genomic_DNA"/>
</dbReference>
<organism evidence="2 3">
    <name type="scientific">Ajellomyces capsulatus</name>
    <name type="common">Darling's disease fungus</name>
    <name type="synonym">Histoplasma capsulatum</name>
    <dbReference type="NCBI Taxonomy" id="5037"/>
    <lineage>
        <taxon>Eukaryota</taxon>
        <taxon>Fungi</taxon>
        <taxon>Dikarya</taxon>
        <taxon>Ascomycota</taxon>
        <taxon>Pezizomycotina</taxon>
        <taxon>Eurotiomycetes</taxon>
        <taxon>Eurotiomycetidae</taxon>
        <taxon>Onygenales</taxon>
        <taxon>Ajellomycetaceae</taxon>
        <taxon>Histoplasma</taxon>
    </lineage>
</organism>
<name>A0A8A1MCG4_AJECA</name>
<dbReference type="Proteomes" id="UP000663671">
    <property type="component" value="Chromosome 1"/>
</dbReference>
<dbReference type="VEuPathDB" id="FungiDB:I7I51_01251"/>
<feature type="compositionally biased region" description="Low complexity" evidence="1">
    <location>
        <begin position="10"/>
        <end position="22"/>
    </location>
</feature>
<sequence>MSTPSTSDNTTQQSAAGSQTTARDQSLEPEYLEPRLFFARPSQHAAFYRCTDSR</sequence>
<dbReference type="AlphaFoldDB" id="A0A8A1MCG4"/>
<evidence type="ECO:0000313" key="3">
    <source>
        <dbReference type="Proteomes" id="UP000663671"/>
    </source>
</evidence>
<evidence type="ECO:0000256" key="1">
    <source>
        <dbReference type="SAM" id="MobiDB-lite"/>
    </source>
</evidence>
<gene>
    <name evidence="2" type="ORF">I7I51_01251</name>
</gene>